<dbReference type="RefSeq" id="WP_014235986.1">
    <property type="nucleotide sequence ID" value="NZ_SHKM01000002.1"/>
</dbReference>
<protein>
    <recommendedName>
        <fullName evidence="4">Small integral membrane protein</fullName>
    </recommendedName>
</protein>
<proteinExistence type="predicted"/>
<name>A0ABY0IMD1_9RHOO</name>
<keyword evidence="1" id="KW-1133">Transmembrane helix</keyword>
<gene>
    <name evidence="2" type="ORF">EV678_2243</name>
</gene>
<reference evidence="2 3" key="1">
    <citation type="submission" date="2019-02" db="EMBL/GenBank/DDBJ databases">
        <title>Genomic Encyclopedia of Type Strains, Phase IV (KMG-IV): sequencing the most valuable type-strain genomes for metagenomic binning, comparative biology and taxonomic classification.</title>
        <authorList>
            <person name="Goeker M."/>
        </authorList>
    </citation>
    <scope>NUCLEOTIDE SEQUENCE [LARGE SCALE GENOMIC DNA]</scope>
    <source>
        <strain evidence="2 3">DSM 21223</strain>
    </source>
</reference>
<feature type="transmembrane region" description="Helical" evidence="1">
    <location>
        <begin position="38"/>
        <end position="58"/>
    </location>
</feature>
<sequence length="102" mass="11349">MHPSSPSSLLPPGAPVLPWLALVVLTFLSLFLGEWFHGAAWLPLLVAAILWGKGTLVARHFIESHRAHPFIAWLLRAFILLTPLLLLLTAFFGRPVARFFSL</sequence>
<evidence type="ECO:0000256" key="1">
    <source>
        <dbReference type="SAM" id="Phobius"/>
    </source>
</evidence>
<feature type="transmembrane region" description="Helical" evidence="1">
    <location>
        <begin position="12"/>
        <end position="32"/>
    </location>
</feature>
<evidence type="ECO:0008006" key="4">
    <source>
        <dbReference type="Google" id="ProtNLM"/>
    </source>
</evidence>
<evidence type="ECO:0000313" key="2">
    <source>
        <dbReference type="EMBL" id="RZT76367.1"/>
    </source>
</evidence>
<comment type="caution">
    <text evidence="2">The sequence shown here is derived from an EMBL/GenBank/DDBJ whole genome shotgun (WGS) entry which is preliminary data.</text>
</comment>
<dbReference type="EMBL" id="SHKM01000002">
    <property type="protein sequence ID" value="RZT76367.1"/>
    <property type="molecule type" value="Genomic_DNA"/>
</dbReference>
<accession>A0ABY0IMD1</accession>
<keyword evidence="1" id="KW-0812">Transmembrane</keyword>
<dbReference type="Proteomes" id="UP000292136">
    <property type="component" value="Unassembled WGS sequence"/>
</dbReference>
<organism evidence="2 3">
    <name type="scientific">Azospira oryzae</name>
    <dbReference type="NCBI Taxonomy" id="146939"/>
    <lineage>
        <taxon>Bacteria</taxon>
        <taxon>Pseudomonadati</taxon>
        <taxon>Pseudomonadota</taxon>
        <taxon>Betaproteobacteria</taxon>
        <taxon>Rhodocyclales</taxon>
        <taxon>Rhodocyclaceae</taxon>
        <taxon>Azospira</taxon>
    </lineage>
</organism>
<feature type="transmembrane region" description="Helical" evidence="1">
    <location>
        <begin position="70"/>
        <end position="92"/>
    </location>
</feature>
<evidence type="ECO:0000313" key="3">
    <source>
        <dbReference type="Proteomes" id="UP000292136"/>
    </source>
</evidence>
<keyword evidence="1" id="KW-0472">Membrane</keyword>
<keyword evidence="3" id="KW-1185">Reference proteome</keyword>